<keyword evidence="1" id="KW-0175">Coiled coil</keyword>
<accession>A0ABM6Q4W0</accession>
<evidence type="ECO:0000256" key="1">
    <source>
        <dbReference type="SAM" id="Coils"/>
    </source>
</evidence>
<dbReference type="EMBL" id="CP024199">
    <property type="protein sequence ID" value="AUG51486.1"/>
    <property type="molecule type" value="Genomic_DNA"/>
</dbReference>
<dbReference type="InterPro" id="IPR038109">
    <property type="entry name" value="DNA_bind_recomb_sf"/>
</dbReference>
<evidence type="ECO:0000313" key="4">
    <source>
        <dbReference type="EMBL" id="AUG51486.1"/>
    </source>
</evidence>
<feature type="domain" description="Recombinase" evidence="3">
    <location>
        <begin position="171"/>
        <end position="314"/>
    </location>
</feature>
<dbReference type="Pfam" id="PF00239">
    <property type="entry name" value="Resolvase"/>
    <property type="match status" value="1"/>
</dbReference>
<dbReference type="SMART" id="SM00857">
    <property type="entry name" value="Resolvase"/>
    <property type="match status" value="1"/>
</dbReference>
<dbReference type="Gene3D" id="3.40.50.1390">
    <property type="entry name" value="Resolvase, N-terminal catalytic domain"/>
    <property type="match status" value="1"/>
</dbReference>
<dbReference type="Gene3D" id="3.90.1750.20">
    <property type="entry name" value="Putative Large Serine Recombinase, Chain B, Domain 2"/>
    <property type="match status" value="1"/>
</dbReference>
<dbReference type="InterPro" id="IPR006119">
    <property type="entry name" value="Resolv_N"/>
</dbReference>
<feature type="domain" description="Resolvase/invertase-type recombinase catalytic" evidence="2">
    <location>
        <begin position="24"/>
        <end position="164"/>
    </location>
</feature>
<organism evidence="4 5">
    <name type="scientific">Thalassospira marina</name>
    <dbReference type="NCBI Taxonomy" id="2048283"/>
    <lineage>
        <taxon>Bacteria</taxon>
        <taxon>Pseudomonadati</taxon>
        <taxon>Pseudomonadota</taxon>
        <taxon>Alphaproteobacteria</taxon>
        <taxon>Rhodospirillales</taxon>
        <taxon>Thalassospiraceae</taxon>
        <taxon>Thalassospira</taxon>
    </lineage>
</organism>
<dbReference type="Pfam" id="PF07508">
    <property type="entry name" value="Recombinase"/>
    <property type="match status" value="1"/>
</dbReference>
<evidence type="ECO:0000259" key="3">
    <source>
        <dbReference type="PROSITE" id="PS51737"/>
    </source>
</evidence>
<dbReference type="Proteomes" id="UP000233458">
    <property type="component" value="Chromosome"/>
</dbReference>
<evidence type="ECO:0000313" key="5">
    <source>
        <dbReference type="Proteomes" id="UP000233458"/>
    </source>
</evidence>
<gene>
    <name evidence="4" type="ORF">CSC3H3_01250</name>
</gene>
<dbReference type="InterPro" id="IPR036162">
    <property type="entry name" value="Resolvase-like_N_sf"/>
</dbReference>
<evidence type="ECO:0000259" key="2">
    <source>
        <dbReference type="PROSITE" id="PS51736"/>
    </source>
</evidence>
<dbReference type="InterPro" id="IPR011109">
    <property type="entry name" value="DNA_bind_recombinase_dom"/>
</dbReference>
<feature type="coiled-coil region" evidence="1">
    <location>
        <begin position="423"/>
        <end position="450"/>
    </location>
</feature>
<protein>
    <submittedName>
        <fullName evidence="4">Recombinase family protein</fullName>
    </submittedName>
</protein>
<dbReference type="RefSeq" id="WP_101283186.1">
    <property type="nucleotide sequence ID" value="NZ_CP024199.1"/>
</dbReference>
<dbReference type="PROSITE" id="PS51737">
    <property type="entry name" value="RECOMBINASE_DNA_BIND"/>
    <property type="match status" value="1"/>
</dbReference>
<dbReference type="PROSITE" id="PS51736">
    <property type="entry name" value="RECOMBINASES_3"/>
    <property type="match status" value="1"/>
</dbReference>
<dbReference type="SUPFAM" id="SSF53041">
    <property type="entry name" value="Resolvase-like"/>
    <property type="match status" value="1"/>
</dbReference>
<dbReference type="CDD" id="cd00338">
    <property type="entry name" value="Ser_Recombinase"/>
    <property type="match status" value="1"/>
</dbReference>
<dbReference type="PANTHER" id="PTHR30461">
    <property type="entry name" value="DNA-INVERTASE FROM LAMBDOID PROPHAGE"/>
    <property type="match status" value="1"/>
</dbReference>
<name>A0ABM6Q4W0_9PROT</name>
<reference evidence="4 5" key="1">
    <citation type="submission" date="2017-10" db="EMBL/GenBank/DDBJ databases">
        <title>Biodiversity and function of Thalassospira species in the particle-attached aromatic-hydrocarbon-degrading consortia from the surface seawater of the China South Sea.</title>
        <authorList>
            <person name="Dong C."/>
            <person name="Liu R."/>
            <person name="Shao Z."/>
        </authorList>
    </citation>
    <scope>NUCLEOTIDE SEQUENCE [LARGE SCALE GENOMIC DNA]</scope>
    <source>
        <strain evidence="4 5">CSC3H3</strain>
    </source>
</reference>
<dbReference type="PANTHER" id="PTHR30461:SF23">
    <property type="entry name" value="DNA RECOMBINASE-RELATED"/>
    <property type="match status" value="1"/>
</dbReference>
<proteinExistence type="predicted"/>
<dbReference type="InterPro" id="IPR050639">
    <property type="entry name" value="SSR_resolvase"/>
</dbReference>
<sequence>MWMIGGLSLPPQITFKSNRPNYVRVAIYARHSTDRQATSSHDQISRCEAYCVAKNYQITDIYHDEAFSGAMMENRPGIASLLMAAFDNRFDRIICEDLSRISRDQADTANFFKKMMFVGIEVETISEGVINELHIGLKGTMNALYLKDLSDKTHRGMVAAVLRGSVPGGRTYGYEIVRGLDENGGVLHGKRKIVPAEAETIRKIFTMYQSGEKLRHICNALDRMGIAAPSGGKWAPTTLVGTRVRKTGLLRNTLYRGIVTFNRMQYRKNPETGKKLSVMRPESEWIRVPIPELQLIDDATFDAVQAMLDERSSKAAEYRETAKLRDPVETEAMAKSRIRDWRERQIKTAGKVSALFAGRLKCAHHNVRMGAHWADRYSCKYHQCANRAVRYAELIEAVITAALRLKPDDIRAFYDSDAMERKRQRHQTHLEKSHQKLEELRNRAEHALSTFGLGSDTKELKAWFEDNTEQMRLTRLDIEREKRALADLLAPTNIREIHSRFVKTINKLMIWSRDPKAVTQLRHTMKSYAITAHWDPDGKRWYRTCEIEYDFPAMVRILGQRK</sequence>
<keyword evidence="5" id="KW-1185">Reference proteome</keyword>